<protein>
    <submittedName>
        <fullName evidence="2">Uncharacterized protein</fullName>
    </submittedName>
</protein>
<feature type="region of interest" description="Disordered" evidence="1">
    <location>
        <begin position="1"/>
        <end position="33"/>
    </location>
</feature>
<dbReference type="EMBL" id="CQQC01000127">
    <property type="protein sequence ID" value="CNU39794.1"/>
    <property type="molecule type" value="Genomic_DNA"/>
</dbReference>
<evidence type="ECO:0000313" key="3">
    <source>
        <dbReference type="EMBL" id="COX69563.1"/>
    </source>
</evidence>
<dbReference type="EMBL" id="CSBK01000643">
    <property type="protein sequence ID" value="COX69563.1"/>
    <property type="molecule type" value="Genomic_DNA"/>
</dbReference>
<dbReference type="AlphaFoldDB" id="A0A655D0R8"/>
<proteinExistence type="predicted"/>
<reference evidence="3" key="2">
    <citation type="submission" date="2015-03" db="EMBL/GenBank/DDBJ databases">
        <authorList>
            <consortium name="Pathogen Informatics"/>
            <person name="Murphy D."/>
        </authorList>
    </citation>
    <scope>NUCLEOTIDE SEQUENCE</scope>
    <source>
        <strain evidence="3">N09902308</strain>
    </source>
</reference>
<gene>
    <name evidence="2" type="ORF">ERS007661_00602</name>
    <name evidence="3" type="ORF">ERS007739_01617</name>
</gene>
<organism evidence="2 5">
    <name type="scientific">Mycobacterium tuberculosis</name>
    <dbReference type="NCBI Taxonomy" id="1773"/>
    <lineage>
        <taxon>Bacteria</taxon>
        <taxon>Bacillati</taxon>
        <taxon>Actinomycetota</taxon>
        <taxon>Actinomycetes</taxon>
        <taxon>Mycobacteriales</taxon>
        <taxon>Mycobacteriaceae</taxon>
        <taxon>Mycobacterium</taxon>
        <taxon>Mycobacterium tuberculosis complex</taxon>
    </lineage>
</organism>
<dbReference type="Proteomes" id="UP000039217">
    <property type="component" value="Unassembled WGS sequence"/>
</dbReference>
<accession>A0A655D0R8</accession>
<reference evidence="4 5" key="1">
    <citation type="submission" date="2015-03" db="EMBL/GenBank/DDBJ databases">
        <authorList>
            <consortium name="Pathogen Informatics"/>
        </authorList>
    </citation>
    <scope>NUCLEOTIDE SEQUENCE [LARGE SCALE GENOMIC DNA]</scope>
    <source>
        <strain evidence="2 5">D00501624</strain>
        <strain evidence="4">N09902308</strain>
    </source>
</reference>
<dbReference type="Proteomes" id="UP000039021">
    <property type="component" value="Unassembled WGS sequence"/>
</dbReference>
<name>A0A655D0R8_MYCTX</name>
<sequence length="115" mass="11760">MLVRPGRAFPDIVSGSEVVTGGEGGAGGPQDHHPDGVVRLGKFEGGAQLDQHAAGLGVALFRAVQGDRGDAPIVDGFVADVFELPGPSGAFPVRPAIDRTDPADEHVRSLLDVNG</sequence>
<evidence type="ECO:0000256" key="1">
    <source>
        <dbReference type="SAM" id="MobiDB-lite"/>
    </source>
</evidence>
<evidence type="ECO:0000313" key="2">
    <source>
        <dbReference type="EMBL" id="CNU39794.1"/>
    </source>
</evidence>
<evidence type="ECO:0000313" key="4">
    <source>
        <dbReference type="Proteomes" id="UP000039021"/>
    </source>
</evidence>
<evidence type="ECO:0000313" key="5">
    <source>
        <dbReference type="Proteomes" id="UP000039217"/>
    </source>
</evidence>